<reference evidence="4 5" key="1">
    <citation type="journal article" date="2018" name="Plant J.">
        <title>Genome sequences of Chlorella sorokiniana UTEX 1602 and Micractinium conductrix SAG 241.80: implications to maltose excretion by a green alga.</title>
        <authorList>
            <person name="Arriola M.B."/>
            <person name="Velmurugan N."/>
            <person name="Zhang Y."/>
            <person name="Plunkett M.H."/>
            <person name="Hondzo H."/>
            <person name="Barney B.M."/>
        </authorList>
    </citation>
    <scope>NUCLEOTIDE SEQUENCE [LARGE SCALE GENOMIC DNA]</scope>
    <source>
        <strain evidence="4 5">SAG 241.80</strain>
    </source>
</reference>
<gene>
    <name evidence="4" type="ORF">C2E20_6433</name>
</gene>
<feature type="region of interest" description="Disordered" evidence="2">
    <location>
        <begin position="84"/>
        <end position="114"/>
    </location>
</feature>
<dbReference type="GO" id="GO:0031146">
    <property type="term" value="P:SCF-dependent proteasomal ubiquitin-dependent protein catabolic process"/>
    <property type="evidence" value="ECO:0007669"/>
    <property type="project" value="TreeGrafter"/>
</dbReference>
<dbReference type="SMART" id="SM00368">
    <property type="entry name" value="LRR_RI"/>
    <property type="match status" value="2"/>
</dbReference>
<dbReference type="PANTHER" id="PTHR13318:SF190">
    <property type="entry name" value="PARTNER OF PAIRED, ISOFORM B"/>
    <property type="match status" value="1"/>
</dbReference>
<feature type="compositionally biased region" description="Low complexity" evidence="2">
    <location>
        <begin position="100"/>
        <end position="112"/>
    </location>
</feature>
<dbReference type="EMBL" id="LHPF02000022">
    <property type="protein sequence ID" value="PSC70055.1"/>
    <property type="molecule type" value="Genomic_DNA"/>
</dbReference>
<dbReference type="InterPro" id="IPR057207">
    <property type="entry name" value="FBXL15_LRR"/>
</dbReference>
<evidence type="ECO:0000313" key="5">
    <source>
        <dbReference type="Proteomes" id="UP000239649"/>
    </source>
</evidence>
<dbReference type="Pfam" id="PF25372">
    <property type="entry name" value="DUF7885"/>
    <property type="match status" value="1"/>
</dbReference>
<dbReference type="InterPro" id="IPR006553">
    <property type="entry name" value="Leu-rich_rpt_Cys-con_subtyp"/>
</dbReference>
<name>A0A2P6V7I5_9CHLO</name>
<dbReference type="OrthoDB" id="513212at2759"/>
<accession>A0A2P6V7I5</accession>
<sequence length="632" mass="63722">MSPLPPPPLPARGVSWACLEDCGDVFEGVLACLVPGDVAACRLVSRGWRHEVDLLLQQLQPVAGAEPAALAAAFPHLTSLQLTAAPPASSSSEGGGDGSSGSNSSSGTSGSSDAVARLPPLGALVTLRRLRRIQLVGARAGGGAASTLDCRQLLPLAGVTPLSDIEASSLQLRAVVALQQLTQLTRLHLAAAPLRGWHGSLPALLAPLRRLEHLGYAAAPPLPAAAAAAGDAAAEEEAAALAAAVGAAAGPTRGGSSMGLLEGLSRLTSLRSLELSCPHAVSDGVCADVAALPRLQQLAIARSSAFGHAAGSLSDAGLAALLAGLAGQLTSLSLTGQQGVSDEGLRQLGRCAALRHLELRLADPALPPRADGGAPAASDGGVAALAALTRLQSLHLGGGLPLGEACCAALARNLPGLTSLQLTDCAELADPALYKLALLASRLRRLGLCGCVGVTDRALAVLLRGATRLDRLELAGCHRNITGVGLQGAALRRLRHLDLAGCEAITDGEMEALLAAARSLEHLNLGDCHVTDAACALLAAASPSLRWLSLEHCSGVGDRGLRCLAAGLPLLCELRLFGSGVTSAAASAVLRAPRSRRLRLSTSKHCWWVVPKAAAGAPASAPPPFAAAAAAH</sequence>
<comment type="caution">
    <text evidence="4">The sequence shown here is derived from an EMBL/GenBank/DDBJ whole genome shotgun (WGS) entry which is preliminary data.</text>
</comment>
<comment type="subcellular location">
    <subcellularLocation>
        <location evidence="1">Cytoplasm</location>
        <location evidence="1">Cytoskeleton</location>
        <location evidence="1">Cilium axoneme</location>
    </subcellularLocation>
</comment>
<dbReference type="InterPro" id="IPR032675">
    <property type="entry name" value="LRR_dom_sf"/>
</dbReference>
<feature type="domain" description="F-box/LRR-repeat protein 15-like leucin rich repeat" evidence="3">
    <location>
        <begin position="339"/>
        <end position="538"/>
    </location>
</feature>
<organism evidence="4 5">
    <name type="scientific">Micractinium conductrix</name>
    <dbReference type="NCBI Taxonomy" id="554055"/>
    <lineage>
        <taxon>Eukaryota</taxon>
        <taxon>Viridiplantae</taxon>
        <taxon>Chlorophyta</taxon>
        <taxon>core chlorophytes</taxon>
        <taxon>Trebouxiophyceae</taxon>
        <taxon>Chlorellales</taxon>
        <taxon>Chlorellaceae</taxon>
        <taxon>Chlorella clade</taxon>
        <taxon>Micractinium</taxon>
    </lineage>
</organism>
<dbReference type="SMART" id="SM00367">
    <property type="entry name" value="LRR_CC"/>
    <property type="match status" value="8"/>
</dbReference>
<dbReference type="AlphaFoldDB" id="A0A2P6V7I5"/>
<evidence type="ECO:0000256" key="1">
    <source>
        <dbReference type="ARBA" id="ARBA00004430"/>
    </source>
</evidence>
<evidence type="ECO:0000259" key="3">
    <source>
        <dbReference type="Pfam" id="PF25372"/>
    </source>
</evidence>
<proteinExistence type="predicted"/>
<keyword evidence="4" id="KW-0675">Receptor</keyword>
<dbReference type="SUPFAM" id="SSF52047">
    <property type="entry name" value="RNI-like"/>
    <property type="match status" value="2"/>
</dbReference>
<dbReference type="Proteomes" id="UP000239649">
    <property type="component" value="Unassembled WGS sequence"/>
</dbReference>
<keyword evidence="5" id="KW-1185">Reference proteome</keyword>
<dbReference type="Gene3D" id="3.80.10.10">
    <property type="entry name" value="Ribonuclease Inhibitor"/>
    <property type="match status" value="2"/>
</dbReference>
<dbReference type="PANTHER" id="PTHR13318">
    <property type="entry name" value="PARTNER OF PAIRED, ISOFORM B-RELATED"/>
    <property type="match status" value="1"/>
</dbReference>
<evidence type="ECO:0000313" key="4">
    <source>
        <dbReference type="EMBL" id="PSC70055.1"/>
    </source>
</evidence>
<dbReference type="GO" id="GO:0019005">
    <property type="term" value="C:SCF ubiquitin ligase complex"/>
    <property type="evidence" value="ECO:0007669"/>
    <property type="project" value="TreeGrafter"/>
</dbReference>
<protein>
    <submittedName>
        <fullName evidence="4">Receptor-type</fullName>
    </submittedName>
</protein>
<dbReference type="STRING" id="554055.A0A2P6V7I5"/>
<dbReference type="GO" id="GO:0005930">
    <property type="term" value="C:axoneme"/>
    <property type="evidence" value="ECO:0007669"/>
    <property type="project" value="UniProtKB-SubCell"/>
</dbReference>
<evidence type="ECO:0000256" key="2">
    <source>
        <dbReference type="SAM" id="MobiDB-lite"/>
    </source>
</evidence>